<gene>
    <name evidence="2" type="ORF">TrRE_jg11182</name>
</gene>
<comment type="caution">
    <text evidence="2">The sequence shown here is derived from an EMBL/GenBank/DDBJ whole genome shotgun (WGS) entry which is preliminary data.</text>
</comment>
<keyword evidence="1" id="KW-1133">Transmembrane helix</keyword>
<dbReference type="EMBL" id="BRXZ01002719">
    <property type="protein sequence ID" value="GMH68757.1"/>
    <property type="molecule type" value="Genomic_DNA"/>
</dbReference>
<proteinExistence type="predicted"/>
<dbReference type="AlphaFoldDB" id="A0A9W7AAL4"/>
<keyword evidence="3" id="KW-1185">Reference proteome</keyword>
<keyword evidence="1" id="KW-0472">Membrane</keyword>
<evidence type="ECO:0000256" key="1">
    <source>
        <dbReference type="SAM" id="Phobius"/>
    </source>
</evidence>
<evidence type="ECO:0000313" key="2">
    <source>
        <dbReference type="EMBL" id="GMH68757.1"/>
    </source>
</evidence>
<dbReference type="OrthoDB" id="10485556at2759"/>
<accession>A0A9W7AAL4</accession>
<sequence length="118" mass="13209">MSSQILLQQLQLTSASTLAVASSKGRSILHMCRNWNDFVDIKQMKFALPTSPATGSVDLNMLYARWMVNMKAFKYNYLVSSLIPLLLAMVYYWSIVSRRSGATKSPGSTRTLPPPSYP</sequence>
<reference evidence="2" key="1">
    <citation type="submission" date="2022-07" db="EMBL/GenBank/DDBJ databases">
        <title>Genome analysis of Parmales, a sister group of diatoms, reveals the evolutionary specialization of diatoms from phago-mixotrophs to photoautotrophs.</title>
        <authorList>
            <person name="Ban H."/>
            <person name="Sato S."/>
            <person name="Yoshikawa S."/>
            <person name="Kazumasa Y."/>
            <person name="Nakamura Y."/>
            <person name="Ichinomiya M."/>
            <person name="Saitoh K."/>
            <person name="Sato N."/>
            <person name="Blanc-Mathieu R."/>
            <person name="Endo H."/>
            <person name="Kuwata A."/>
            <person name="Ogata H."/>
        </authorList>
    </citation>
    <scope>NUCLEOTIDE SEQUENCE</scope>
</reference>
<organism evidence="2 3">
    <name type="scientific">Triparma retinervis</name>
    <dbReference type="NCBI Taxonomy" id="2557542"/>
    <lineage>
        <taxon>Eukaryota</taxon>
        <taxon>Sar</taxon>
        <taxon>Stramenopiles</taxon>
        <taxon>Ochrophyta</taxon>
        <taxon>Bolidophyceae</taxon>
        <taxon>Parmales</taxon>
        <taxon>Triparmaceae</taxon>
        <taxon>Triparma</taxon>
    </lineage>
</organism>
<feature type="transmembrane region" description="Helical" evidence="1">
    <location>
        <begin position="75"/>
        <end position="95"/>
    </location>
</feature>
<evidence type="ECO:0000313" key="3">
    <source>
        <dbReference type="Proteomes" id="UP001165082"/>
    </source>
</evidence>
<keyword evidence="1" id="KW-0812">Transmembrane</keyword>
<name>A0A9W7AAL4_9STRA</name>
<dbReference type="Proteomes" id="UP001165082">
    <property type="component" value="Unassembled WGS sequence"/>
</dbReference>
<protein>
    <submittedName>
        <fullName evidence="2">Uncharacterized protein</fullName>
    </submittedName>
</protein>